<dbReference type="Proteomes" id="UP000000753">
    <property type="component" value="Chromosome"/>
</dbReference>
<keyword evidence="2" id="KW-1185">Reference proteome</keyword>
<protein>
    <submittedName>
        <fullName evidence="1">Uncharacterized protein</fullName>
    </submittedName>
</protein>
<name>B8CJR3_SHEPW</name>
<dbReference type="AlphaFoldDB" id="B8CJR3"/>
<proteinExistence type="predicted"/>
<reference evidence="1 2" key="1">
    <citation type="journal article" date="2008" name="PLoS ONE">
        <title>Environmental adaptation: genomic analysis of the piezotolerant and psychrotolerant deep-sea iron reducing bacterium Shewanella piezotolerans WP3.</title>
        <authorList>
            <person name="Wang F."/>
            <person name="Wang J."/>
            <person name="Jian H."/>
            <person name="Zhang B."/>
            <person name="Li S."/>
            <person name="Wang F."/>
            <person name="Zeng X."/>
            <person name="Gao L."/>
            <person name="Bartlett D.H."/>
            <person name="Yu J."/>
            <person name="Hu S."/>
            <person name="Xiao X."/>
        </authorList>
    </citation>
    <scope>NUCLEOTIDE SEQUENCE [LARGE SCALE GENOMIC DNA]</scope>
    <source>
        <strain evidence="2">WP3 / JCM 13877</strain>
    </source>
</reference>
<organism evidence="1 2">
    <name type="scientific">Shewanella piezotolerans (strain WP3 / JCM 13877)</name>
    <dbReference type="NCBI Taxonomy" id="225849"/>
    <lineage>
        <taxon>Bacteria</taxon>
        <taxon>Pseudomonadati</taxon>
        <taxon>Pseudomonadota</taxon>
        <taxon>Gammaproteobacteria</taxon>
        <taxon>Alteromonadales</taxon>
        <taxon>Shewanellaceae</taxon>
        <taxon>Shewanella</taxon>
    </lineage>
</organism>
<evidence type="ECO:0000313" key="2">
    <source>
        <dbReference type="Proteomes" id="UP000000753"/>
    </source>
</evidence>
<dbReference type="HOGENOM" id="CLU_3383740_0_0_6"/>
<evidence type="ECO:0000313" key="1">
    <source>
        <dbReference type="EMBL" id="ACJ28159.1"/>
    </source>
</evidence>
<dbReference type="KEGG" id="swp:swp_1372"/>
<dbReference type="EMBL" id="CP000472">
    <property type="protein sequence ID" value="ACJ28159.1"/>
    <property type="molecule type" value="Genomic_DNA"/>
</dbReference>
<sequence length="33" mass="3797">MTDVFPRFERADSSTAQAEKAEIHSILVAYYCF</sequence>
<gene>
    <name evidence="1" type="ordered locus">swp_1372</name>
</gene>
<accession>B8CJR3</accession>